<evidence type="ECO:0000256" key="3">
    <source>
        <dbReference type="ARBA" id="ARBA00023242"/>
    </source>
</evidence>
<evidence type="ECO:0000256" key="1">
    <source>
        <dbReference type="ARBA" id="ARBA00004123"/>
    </source>
</evidence>
<proteinExistence type="predicted"/>
<evidence type="ECO:0000259" key="9">
    <source>
        <dbReference type="PROSITE" id="PS50969"/>
    </source>
</evidence>
<dbReference type="AlphaFoldDB" id="A0A1E3QZV7"/>
<feature type="compositionally biased region" description="Acidic residues" evidence="7">
    <location>
        <begin position="627"/>
        <end position="643"/>
    </location>
</feature>
<evidence type="ECO:0000313" key="11">
    <source>
        <dbReference type="Proteomes" id="UP000094336"/>
    </source>
</evidence>
<feature type="compositionally biased region" description="Basic and acidic residues" evidence="7">
    <location>
        <begin position="368"/>
        <end position="384"/>
    </location>
</feature>
<dbReference type="GO" id="GO:0005634">
    <property type="term" value="C:nucleus"/>
    <property type="evidence" value="ECO:0007669"/>
    <property type="project" value="UniProtKB-SubCell"/>
</dbReference>
<protein>
    <recommendedName>
        <fullName evidence="6">RNA polymerase II subunit A C-terminal domain phosphatase</fullName>
        <ecNumber evidence="6">3.1.3.16</ecNumber>
    </recommendedName>
</protein>
<evidence type="ECO:0000256" key="7">
    <source>
        <dbReference type="SAM" id="MobiDB-lite"/>
    </source>
</evidence>
<dbReference type="SMART" id="SM00577">
    <property type="entry name" value="CPDc"/>
    <property type="match status" value="1"/>
</dbReference>
<keyword evidence="11" id="KW-1185">Reference proteome</keyword>
<feature type="region of interest" description="Disordered" evidence="7">
    <location>
        <begin position="627"/>
        <end position="695"/>
    </location>
</feature>
<dbReference type="EC" id="3.1.3.16" evidence="6"/>
<dbReference type="Pfam" id="PF00533">
    <property type="entry name" value="BRCT"/>
    <property type="match status" value="1"/>
</dbReference>
<comment type="catalytic activity">
    <reaction evidence="4 6">
        <text>O-phospho-L-seryl-[protein] + H2O = L-seryl-[protein] + phosphate</text>
        <dbReference type="Rhea" id="RHEA:20629"/>
        <dbReference type="Rhea" id="RHEA-COMP:9863"/>
        <dbReference type="Rhea" id="RHEA-COMP:11604"/>
        <dbReference type="ChEBI" id="CHEBI:15377"/>
        <dbReference type="ChEBI" id="CHEBI:29999"/>
        <dbReference type="ChEBI" id="CHEBI:43474"/>
        <dbReference type="ChEBI" id="CHEBI:83421"/>
        <dbReference type="EC" id="3.1.3.16"/>
    </reaction>
</comment>
<evidence type="ECO:0000256" key="5">
    <source>
        <dbReference type="ARBA" id="ARBA00048336"/>
    </source>
</evidence>
<keyword evidence="2 6" id="KW-0378">Hydrolase</keyword>
<dbReference type="GO" id="GO:0008420">
    <property type="term" value="F:RNA polymerase II CTD heptapeptide repeat phosphatase activity"/>
    <property type="evidence" value="ECO:0007669"/>
    <property type="project" value="UniProtKB-UniRule"/>
</dbReference>
<dbReference type="GeneID" id="30150579"/>
<dbReference type="Pfam" id="PF03031">
    <property type="entry name" value="NIF"/>
    <property type="match status" value="1"/>
</dbReference>
<dbReference type="PROSITE" id="PS50172">
    <property type="entry name" value="BRCT"/>
    <property type="match status" value="1"/>
</dbReference>
<dbReference type="OrthoDB" id="10249888at2759"/>
<feature type="region of interest" description="Disordered" evidence="7">
    <location>
        <begin position="368"/>
        <end position="398"/>
    </location>
</feature>
<feature type="region of interest" description="Disordered" evidence="7">
    <location>
        <begin position="592"/>
        <end position="615"/>
    </location>
</feature>
<dbReference type="InterPro" id="IPR004274">
    <property type="entry name" value="FCP1_dom"/>
</dbReference>
<dbReference type="Gene3D" id="1.10.287.10">
    <property type="entry name" value="S15/NS1, RNA-binding"/>
    <property type="match status" value="1"/>
</dbReference>
<evidence type="ECO:0000256" key="6">
    <source>
        <dbReference type="RuleBase" id="RU366066"/>
    </source>
</evidence>
<dbReference type="InterPro" id="IPR001357">
    <property type="entry name" value="BRCT_dom"/>
</dbReference>
<evidence type="ECO:0000256" key="4">
    <source>
        <dbReference type="ARBA" id="ARBA00047761"/>
    </source>
</evidence>
<dbReference type="InterPro" id="IPR039189">
    <property type="entry name" value="Fcp1"/>
</dbReference>
<dbReference type="SMART" id="SM00292">
    <property type="entry name" value="BRCT"/>
    <property type="match status" value="1"/>
</dbReference>
<dbReference type="PANTHER" id="PTHR23081:SF36">
    <property type="entry name" value="RNA POLYMERASE II SUBUNIT A C-TERMINAL DOMAIN PHOSPHATASE"/>
    <property type="match status" value="1"/>
</dbReference>
<dbReference type="InterPro" id="IPR036412">
    <property type="entry name" value="HAD-like_sf"/>
</dbReference>
<dbReference type="GO" id="GO:0005829">
    <property type="term" value="C:cytosol"/>
    <property type="evidence" value="ECO:0007669"/>
    <property type="project" value="EnsemblFungi"/>
</dbReference>
<dbReference type="RefSeq" id="XP_018988412.1">
    <property type="nucleotide sequence ID" value="XM_019132726.1"/>
</dbReference>
<feature type="domain" description="BRCT" evidence="8">
    <location>
        <begin position="479"/>
        <end position="573"/>
    </location>
</feature>
<dbReference type="Gene3D" id="3.40.50.10190">
    <property type="entry name" value="BRCT domain"/>
    <property type="match status" value="1"/>
</dbReference>
<dbReference type="Gene3D" id="3.40.50.1000">
    <property type="entry name" value="HAD superfamily/HAD-like"/>
    <property type="match status" value="1"/>
</dbReference>
<dbReference type="Proteomes" id="UP000094336">
    <property type="component" value="Unassembled WGS sequence"/>
</dbReference>
<dbReference type="SUPFAM" id="SSF52113">
    <property type="entry name" value="BRCT domain"/>
    <property type="match status" value="1"/>
</dbReference>
<dbReference type="InterPro" id="IPR023214">
    <property type="entry name" value="HAD_sf"/>
</dbReference>
<gene>
    <name evidence="10" type="ORF">BABINDRAFT_80643</name>
</gene>
<dbReference type="PROSITE" id="PS50969">
    <property type="entry name" value="FCP1"/>
    <property type="match status" value="1"/>
</dbReference>
<comment type="catalytic activity">
    <reaction evidence="5 6">
        <text>O-phospho-L-threonyl-[protein] + H2O = L-threonyl-[protein] + phosphate</text>
        <dbReference type="Rhea" id="RHEA:47004"/>
        <dbReference type="Rhea" id="RHEA-COMP:11060"/>
        <dbReference type="Rhea" id="RHEA-COMP:11605"/>
        <dbReference type="ChEBI" id="CHEBI:15377"/>
        <dbReference type="ChEBI" id="CHEBI:30013"/>
        <dbReference type="ChEBI" id="CHEBI:43474"/>
        <dbReference type="ChEBI" id="CHEBI:61977"/>
        <dbReference type="EC" id="3.1.3.16"/>
    </reaction>
</comment>
<evidence type="ECO:0000259" key="8">
    <source>
        <dbReference type="PROSITE" id="PS50172"/>
    </source>
</evidence>
<name>A0A1E3QZV7_9ASCO</name>
<evidence type="ECO:0000256" key="2">
    <source>
        <dbReference type="ARBA" id="ARBA00022801"/>
    </source>
</evidence>
<dbReference type="NCBIfam" id="TIGR02250">
    <property type="entry name" value="FCP1_euk"/>
    <property type="match status" value="1"/>
</dbReference>
<dbReference type="SUPFAM" id="SSF56784">
    <property type="entry name" value="HAD-like"/>
    <property type="match status" value="1"/>
</dbReference>
<sequence>MEHTATPITLPAWVQCPVTIEGLYAQQGTEVAKNSPFLRYKYWEYRDDPTQEVIGEAIPEYLKKKVRVELIGNFEFPVAGKVVRLHVRKGQEIGYAGELLAEVLEACAHAVQFGGLCALCGISLEEEKTYSGYSYDDRAPISMSHDTAGLKISLDEAERVENTSTKRLLDAKKLILVVDLDQTVIHATVDPTVGEWMNDKTNPNHSALEGVQAFSLEEHPVLPPLYAGPKPPPIKSWYYVKLRPGLGEFLERVSKIYELHIYTMATRTYAANVAKIIDPEGKFFGDRILSRDESGSMTHKSLERLFPVDTSLVVVIDDRGDVWQWCDNLIKVVPYDFFVGIGDINSSFLPKLNLLIGPSKRRKSIEELEEKIHKDDKTEETSEERGEEEGEEEVVRDHERAASLEAQQQERPLAKLQKDLTSIVAKEHPDDPVEESLLSDDDGELDNLGNTLYKVHECFYEQYSGHQPGPEIATVMPAMKRDVLKGLTFLFLGLLPLNKNPETVDIVIWARSFGAQVVMEPYDYVTHVICKNPGTFKVRYSRSELPDCQIVNPDWLFECFSKWERANERKYLIFEERFVKLSEAEITKYKTSLQRKAPQPEVAKEETYETVDNMDWDDLNKEVEDFLSSDNDDEEDADDEVPESEANGSVKRTHESEEEEGDLKRPKIESVSEDDMDALEKELMQGFEDMESEDE</sequence>
<evidence type="ECO:0000313" key="10">
    <source>
        <dbReference type="EMBL" id="ODQ83084.1"/>
    </source>
</evidence>
<dbReference type="PANTHER" id="PTHR23081">
    <property type="entry name" value="RNA POLYMERASE II CTD PHOSPHATASE"/>
    <property type="match status" value="1"/>
</dbReference>
<dbReference type="EMBL" id="KV454426">
    <property type="protein sequence ID" value="ODQ83084.1"/>
    <property type="molecule type" value="Genomic_DNA"/>
</dbReference>
<keyword evidence="3 6" id="KW-0539">Nucleus</keyword>
<accession>A0A1E3QZV7</accession>
<dbReference type="InterPro" id="IPR011947">
    <property type="entry name" value="FCP1_euk"/>
</dbReference>
<dbReference type="STRING" id="984486.A0A1E3QZV7"/>
<comment type="function">
    <text evidence="6">This promotes the activity of RNA polymerase II.</text>
</comment>
<dbReference type="CDD" id="cd07521">
    <property type="entry name" value="HAD_FCP1-like"/>
    <property type="match status" value="1"/>
</dbReference>
<feature type="domain" description="FCP1 homology" evidence="9">
    <location>
        <begin position="169"/>
        <end position="355"/>
    </location>
</feature>
<comment type="subcellular location">
    <subcellularLocation>
        <location evidence="1 6">Nucleus</location>
    </subcellularLocation>
</comment>
<reference evidence="11" key="1">
    <citation type="submission" date="2016-05" db="EMBL/GenBank/DDBJ databases">
        <title>Comparative genomics of biotechnologically important yeasts.</title>
        <authorList>
            <consortium name="DOE Joint Genome Institute"/>
            <person name="Riley R."/>
            <person name="Haridas S."/>
            <person name="Wolfe K.H."/>
            <person name="Lopes M.R."/>
            <person name="Hittinger C.T."/>
            <person name="Goker M."/>
            <person name="Salamov A."/>
            <person name="Wisecaver J."/>
            <person name="Long T.M."/>
            <person name="Aerts A.L."/>
            <person name="Barry K."/>
            <person name="Choi C."/>
            <person name="Clum A."/>
            <person name="Coughlan A.Y."/>
            <person name="Deshpande S."/>
            <person name="Douglass A.P."/>
            <person name="Hanson S.J."/>
            <person name="Klenk H.-P."/>
            <person name="Labutti K."/>
            <person name="Lapidus A."/>
            <person name="Lindquist E."/>
            <person name="Lipzen A."/>
            <person name="Meier-Kolthoff J.P."/>
            <person name="Ohm R.A."/>
            <person name="Otillar R.P."/>
            <person name="Pangilinan J."/>
            <person name="Peng Y."/>
            <person name="Rokas A."/>
            <person name="Rosa C.A."/>
            <person name="Scheuner C."/>
            <person name="Sibirny A.A."/>
            <person name="Slot J.C."/>
            <person name="Stielow J.B."/>
            <person name="Sun H."/>
            <person name="Kurtzman C.P."/>
            <person name="Blackwell M."/>
            <person name="Grigoriev I.V."/>
            <person name="Jeffries T.W."/>
        </authorList>
    </citation>
    <scope>NUCLEOTIDE SEQUENCE [LARGE SCALE GENOMIC DNA]</scope>
    <source>
        <strain evidence="11">NRRL Y-12698</strain>
    </source>
</reference>
<dbReference type="InterPro" id="IPR036420">
    <property type="entry name" value="BRCT_dom_sf"/>
</dbReference>
<organism evidence="10 11">
    <name type="scientific">Babjeviella inositovora NRRL Y-12698</name>
    <dbReference type="NCBI Taxonomy" id="984486"/>
    <lineage>
        <taxon>Eukaryota</taxon>
        <taxon>Fungi</taxon>
        <taxon>Dikarya</taxon>
        <taxon>Ascomycota</taxon>
        <taxon>Saccharomycotina</taxon>
        <taxon>Pichiomycetes</taxon>
        <taxon>Serinales incertae sedis</taxon>
        <taxon>Babjeviella</taxon>
    </lineage>
</organism>